<evidence type="ECO:0000259" key="6">
    <source>
        <dbReference type="PROSITE" id="PS50174"/>
    </source>
</evidence>
<dbReference type="InterPro" id="IPR041993">
    <property type="entry name" value="GPKOW_KOW1"/>
</dbReference>
<reference evidence="7" key="1">
    <citation type="submission" date="2021-10" db="EMBL/GenBank/DDBJ databases">
        <title>Tropical sea cucumber genome reveals ecological adaptation and Cuvierian tubules defense mechanism.</title>
        <authorList>
            <person name="Chen T."/>
        </authorList>
    </citation>
    <scope>NUCLEOTIDE SEQUENCE</scope>
    <source>
        <strain evidence="7">Nanhai2018</strain>
        <tissue evidence="7">Muscle</tissue>
    </source>
</reference>
<keyword evidence="3" id="KW-0677">Repeat</keyword>
<dbReference type="GO" id="GO:0000398">
    <property type="term" value="P:mRNA splicing, via spliceosome"/>
    <property type="evidence" value="ECO:0007669"/>
    <property type="project" value="InterPro"/>
</dbReference>
<keyword evidence="4" id="KW-0539">Nucleus</keyword>
<dbReference type="InterPro" id="IPR045166">
    <property type="entry name" value="Spp2-like"/>
</dbReference>
<comment type="caution">
    <text evidence="7">The sequence shown here is derived from an EMBL/GenBank/DDBJ whole genome shotgun (WGS) entry which is preliminary data.</text>
</comment>
<dbReference type="CDD" id="cd13153">
    <property type="entry name" value="KOW_GPKOW_B"/>
    <property type="match status" value="1"/>
</dbReference>
<dbReference type="GO" id="GO:0003676">
    <property type="term" value="F:nucleic acid binding"/>
    <property type="evidence" value="ECO:0007669"/>
    <property type="project" value="InterPro"/>
</dbReference>
<dbReference type="OrthoDB" id="5577072at2759"/>
<evidence type="ECO:0000256" key="1">
    <source>
        <dbReference type="ARBA" id="ARBA00004123"/>
    </source>
</evidence>
<feature type="region of interest" description="Disordered" evidence="5">
    <location>
        <begin position="107"/>
        <end position="129"/>
    </location>
</feature>
<feature type="domain" description="G-patch" evidence="6">
    <location>
        <begin position="210"/>
        <end position="256"/>
    </location>
</feature>
<evidence type="ECO:0000256" key="2">
    <source>
        <dbReference type="ARBA" id="ARBA00010966"/>
    </source>
</evidence>
<dbReference type="InterPro" id="IPR014722">
    <property type="entry name" value="Rib_uL2_dom2"/>
</dbReference>
<dbReference type="InterPro" id="IPR008991">
    <property type="entry name" value="Translation_prot_SH3-like_sf"/>
</dbReference>
<dbReference type="Proteomes" id="UP001152320">
    <property type="component" value="Chromosome 2"/>
</dbReference>
<dbReference type="SUPFAM" id="SSF50104">
    <property type="entry name" value="Translation proteins SH3-like domain"/>
    <property type="match status" value="1"/>
</dbReference>
<dbReference type="InterPro" id="IPR005824">
    <property type="entry name" value="KOW"/>
</dbReference>
<feature type="compositionally biased region" description="Basic and acidic residues" evidence="5">
    <location>
        <begin position="345"/>
        <end position="391"/>
    </location>
</feature>
<dbReference type="InterPro" id="IPR000467">
    <property type="entry name" value="G_patch_dom"/>
</dbReference>
<protein>
    <submittedName>
        <fullName evidence="7">G-patch domain and KOW motifs-containing protein</fullName>
    </submittedName>
</protein>
<dbReference type="AlphaFoldDB" id="A0A9Q1CJV4"/>
<feature type="region of interest" description="Disordered" evidence="5">
    <location>
        <begin position="241"/>
        <end position="276"/>
    </location>
</feature>
<name>A0A9Q1CJV4_HOLLE</name>
<proteinExistence type="inferred from homology"/>
<dbReference type="InterPro" id="IPR041994">
    <property type="entry name" value="GPKOW_KOW2"/>
</dbReference>
<sequence length="596" mass="69417">MLKQTMVIFQKILRRCLEILYIPRIMENENQTQSTMETEKQGGFSFSIKKKIPAQKLQGSSFAEKVVKDEEKTDFIVAFNENKVESLEPEEEEKELVIPLIQKNRWHGHDAQAEETSRSHEKKKSSINQKKKLLDGESMSGLDKEAVNEIMKETRDYNETWNERDKEGQTLTIPLLMVNKPPEGYETDDKLDVSIRPDEAEEADYDSVPITSFGMAMLRGMGWKETEGIGNKMKKVVQPIEAVSRPKGQGLGAERGPSKKKATNKSQEGELEEEAEGFVKGAGVLVKSGPHRNLYGLIEGFDEDNARLMIKLAISGQTTTISQFNAQAVSKSEYKKYAKDLGKFSEGHDVLQKQQDKEKEREAERDRRKRRDDSHRKEKSDSDKHKTDERDRRKHRDRRDDGYDDRWDDRHDDKEPRDKDRRRHREENGMDSKKSHDRKRRREERRENEDSDESKKRKQGEKKQDKSSDQSSNHWLRPDLRVRFIDRTYKSGRYYNTKVHVVDVVRRDICSCRTDEGKLLEDISENMLETLIPRTEPGYIMVVQGKYTGQVGTILNKDKRKCEADVQMLRDRDQIVKLSYDSICEYVGDIQMAEDL</sequence>
<evidence type="ECO:0000256" key="4">
    <source>
        <dbReference type="ARBA" id="ARBA00023242"/>
    </source>
</evidence>
<evidence type="ECO:0000256" key="3">
    <source>
        <dbReference type="ARBA" id="ARBA00022737"/>
    </source>
</evidence>
<dbReference type="Gene3D" id="2.30.30.30">
    <property type="match status" value="1"/>
</dbReference>
<organism evidence="7 8">
    <name type="scientific">Holothuria leucospilota</name>
    <name type="common">Black long sea cucumber</name>
    <name type="synonym">Mertensiothuria leucospilota</name>
    <dbReference type="NCBI Taxonomy" id="206669"/>
    <lineage>
        <taxon>Eukaryota</taxon>
        <taxon>Metazoa</taxon>
        <taxon>Echinodermata</taxon>
        <taxon>Eleutherozoa</taxon>
        <taxon>Echinozoa</taxon>
        <taxon>Holothuroidea</taxon>
        <taxon>Aspidochirotacea</taxon>
        <taxon>Aspidochirotida</taxon>
        <taxon>Holothuriidae</taxon>
        <taxon>Holothuria</taxon>
    </lineage>
</organism>
<dbReference type="SMART" id="SM00739">
    <property type="entry name" value="KOW"/>
    <property type="match status" value="2"/>
</dbReference>
<feature type="compositionally biased region" description="Basic and acidic residues" evidence="5">
    <location>
        <begin position="107"/>
        <end position="119"/>
    </location>
</feature>
<dbReference type="SMART" id="SM00443">
    <property type="entry name" value="G_patch"/>
    <property type="match status" value="1"/>
</dbReference>
<dbReference type="Pfam" id="PF12656">
    <property type="entry name" value="G-patch_2"/>
    <property type="match status" value="1"/>
</dbReference>
<dbReference type="Pfam" id="PF25088">
    <property type="entry name" value="GPKOW_C"/>
    <property type="match status" value="1"/>
</dbReference>
<dbReference type="CDD" id="cd13152">
    <property type="entry name" value="KOW_GPKOW_A"/>
    <property type="match status" value="1"/>
</dbReference>
<accession>A0A9Q1CJV4</accession>
<dbReference type="EMBL" id="JAIZAY010000002">
    <property type="protein sequence ID" value="KAJ8046817.1"/>
    <property type="molecule type" value="Genomic_DNA"/>
</dbReference>
<dbReference type="GO" id="GO:0005681">
    <property type="term" value="C:spliceosomal complex"/>
    <property type="evidence" value="ECO:0007669"/>
    <property type="project" value="TreeGrafter"/>
</dbReference>
<dbReference type="PANTHER" id="PTHR15818:SF2">
    <property type="entry name" value="G-PATCH DOMAIN AND KOW MOTIFS-CONTAINING PROTEIN"/>
    <property type="match status" value="1"/>
</dbReference>
<evidence type="ECO:0000313" key="7">
    <source>
        <dbReference type="EMBL" id="KAJ8046817.1"/>
    </source>
</evidence>
<keyword evidence="8" id="KW-1185">Reference proteome</keyword>
<dbReference type="PROSITE" id="PS50174">
    <property type="entry name" value="G_PATCH"/>
    <property type="match status" value="1"/>
</dbReference>
<dbReference type="PANTHER" id="PTHR15818">
    <property type="entry name" value="G PATCH AND KOW-CONTAINING"/>
    <property type="match status" value="1"/>
</dbReference>
<feature type="compositionally biased region" description="Basic and acidic residues" evidence="5">
    <location>
        <begin position="398"/>
        <end position="434"/>
    </location>
</feature>
<feature type="region of interest" description="Disordered" evidence="5">
    <location>
        <begin position="345"/>
        <end position="474"/>
    </location>
</feature>
<dbReference type="InterPro" id="IPR026822">
    <property type="entry name" value="Spp2/MOS2_G-patch"/>
</dbReference>
<feature type="compositionally biased region" description="Basic residues" evidence="5">
    <location>
        <begin position="120"/>
        <end position="129"/>
    </location>
</feature>
<evidence type="ECO:0000313" key="8">
    <source>
        <dbReference type="Proteomes" id="UP001152320"/>
    </source>
</evidence>
<comment type="similarity">
    <text evidence="2">Belongs to the MOS2 family.</text>
</comment>
<comment type="subcellular location">
    <subcellularLocation>
        <location evidence="1">Nucleus</location>
    </subcellularLocation>
</comment>
<gene>
    <name evidence="7" type="ORF">HOLleu_05618</name>
</gene>
<evidence type="ECO:0000256" key="5">
    <source>
        <dbReference type="SAM" id="MobiDB-lite"/>
    </source>
</evidence>